<gene>
    <name evidence="1" type="ORF">OCBIM_22002442mg</name>
</gene>
<organism evidence="1">
    <name type="scientific">Octopus bimaculoides</name>
    <name type="common">California two-spotted octopus</name>
    <dbReference type="NCBI Taxonomy" id="37653"/>
    <lineage>
        <taxon>Eukaryota</taxon>
        <taxon>Metazoa</taxon>
        <taxon>Spiralia</taxon>
        <taxon>Lophotrochozoa</taxon>
        <taxon>Mollusca</taxon>
        <taxon>Cephalopoda</taxon>
        <taxon>Coleoidea</taxon>
        <taxon>Octopodiformes</taxon>
        <taxon>Octopoda</taxon>
        <taxon>Incirrata</taxon>
        <taxon>Octopodidae</taxon>
        <taxon>Octopus</taxon>
    </lineage>
</organism>
<proteinExistence type="predicted"/>
<protein>
    <submittedName>
        <fullName evidence="1">Uncharacterized protein</fullName>
    </submittedName>
</protein>
<dbReference type="AlphaFoldDB" id="A0A0L8G272"/>
<evidence type="ECO:0000313" key="1">
    <source>
        <dbReference type="EMBL" id="KOF70650.1"/>
    </source>
</evidence>
<accession>A0A0L8G272</accession>
<reference evidence="1" key="1">
    <citation type="submission" date="2015-07" db="EMBL/GenBank/DDBJ databases">
        <title>MeaNS - Measles Nucleotide Surveillance Program.</title>
        <authorList>
            <person name="Tran T."/>
            <person name="Druce J."/>
        </authorList>
    </citation>
    <scope>NUCLEOTIDE SEQUENCE</scope>
    <source>
        <strain evidence="1">UCB-OBI-ISO-001</strain>
        <tissue evidence="1">Gonad</tissue>
    </source>
</reference>
<sequence length="60" mass="6983">MLNDDDDLFLFVVENLPRHICCLEWRKTGRFLIFPNIQSQSTIWSESSTSKENCCSQASQ</sequence>
<dbReference type="EMBL" id="KQ424659">
    <property type="protein sequence ID" value="KOF70650.1"/>
    <property type="molecule type" value="Genomic_DNA"/>
</dbReference>
<name>A0A0L8G272_OCTBM</name>